<dbReference type="Proteomes" id="UP001642406">
    <property type="component" value="Unassembled WGS sequence"/>
</dbReference>
<keyword evidence="4" id="KW-1185">Reference proteome</keyword>
<evidence type="ECO:0000256" key="2">
    <source>
        <dbReference type="SAM" id="SignalP"/>
    </source>
</evidence>
<evidence type="ECO:0000313" key="3">
    <source>
        <dbReference type="EMBL" id="CAK7228427.1"/>
    </source>
</evidence>
<evidence type="ECO:0000313" key="4">
    <source>
        <dbReference type="Proteomes" id="UP001642406"/>
    </source>
</evidence>
<comment type="caution">
    <text evidence="3">The sequence shown here is derived from an EMBL/GenBank/DDBJ whole genome shotgun (WGS) entry which is preliminary data.</text>
</comment>
<protein>
    <submittedName>
        <fullName evidence="3">Uncharacterized protein</fullName>
    </submittedName>
</protein>
<feature type="signal peptide" evidence="2">
    <location>
        <begin position="1"/>
        <end position="20"/>
    </location>
</feature>
<feature type="region of interest" description="Disordered" evidence="1">
    <location>
        <begin position="77"/>
        <end position="99"/>
    </location>
</feature>
<accession>A0ABP0C8S3</accession>
<gene>
    <name evidence="3" type="ORF">SBRCBS47491_006901</name>
</gene>
<reference evidence="3 4" key="1">
    <citation type="submission" date="2024-01" db="EMBL/GenBank/DDBJ databases">
        <authorList>
            <person name="Allen C."/>
            <person name="Tagirdzhanova G."/>
        </authorList>
    </citation>
    <scope>NUCLEOTIDE SEQUENCE [LARGE SCALE GENOMIC DNA]</scope>
</reference>
<name>A0ABP0C8S3_9PEZI</name>
<proteinExistence type="predicted"/>
<keyword evidence="2" id="KW-0732">Signal</keyword>
<feature type="chain" id="PRO_5047360773" evidence="2">
    <location>
        <begin position="21"/>
        <end position="252"/>
    </location>
</feature>
<organism evidence="3 4">
    <name type="scientific">Sporothrix bragantina</name>
    <dbReference type="NCBI Taxonomy" id="671064"/>
    <lineage>
        <taxon>Eukaryota</taxon>
        <taxon>Fungi</taxon>
        <taxon>Dikarya</taxon>
        <taxon>Ascomycota</taxon>
        <taxon>Pezizomycotina</taxon>
        <taxon>Sordariomycetes</taxon>
        <taxon>Sordariomycetidae</taxon>
        <taxon>Ophiostomatales</taxon>
        <taxon>Ophiostomataceae</taxon>
        <taxon>Sporothrix</taxon>
    </lineage>
</organism>
<sequence>MKWFTSLQTIVVSSAALASASPVTPRSLKLYKLKIVAPLAPNLNDRYLSISPDGTVGVYTNQPEYLGGVPPSVPVPVSPSSAAASIDSASARPQPPQDAQFYITPSGKPSGSADAHYELHTYPIGIIDHALGLNGSSTDGLRYLVDVVGPNRTSAGNAGGAGGSSPDCQSFTLGRFDSGDNSTSEATIDKRIAPPLPLYTFSYDGASHGTGHSSWLLMQDGSNTFAAAWYDGYSVITQNYRRVDIVYEPADN</sequence>
<dbReference type="EMBL" id="CAWUHC010000072">
    <property type="protein sequence ID" value="CAK7228427.1"/>
    <property type="molecule type" value="Genomic_DNA"/>
</dbReference>
<evidence type="ECO:0000256" key="1">
    <source>
        <dbReference type="SAM" id="MobiDB-lite"/>
    </source>
</evidence>
<feature type="compositionally biased region" description="Low complexity" evidence="1">
    <location>
        <begin position="78"/>
        <end position="91"/>
    </location>
</feature>